<proteinExistence type="predicted"/>
<accession>A0A180H112</accession>
<reference evidence="4" key="4">
    <citation type="submission" date="2025-05" db="UniProtKB">
        <authorList>
            <consortium name="EnsemblFungi"/>
        </authorList>
    </citation>
    <scope>IDENTIFICATION</scope>
    <source>
        <strain evidence="4">isolate 1-1 / race 1 (BBBD)</strain>
    </source>
</reference>
<dbReference type="EMBL" id="ADAS02000008">
    <property type="protein sequence ID" value="OAV98299.1"/>
    <property type="molecule type" value="Genomic_DNA"/>
</dbReference>
<evidence type="ECO:0000313" key="3">
    <source>
        <dbReference type="EMBL" id="OAV98299.1"/>
    </source>
</evidence>
<sequence>MPIYLFKLVNIFRDHQRVAKLDSITHLGPVGRSEPLLNGGSQTGTETVVLGGRPAMAPTPIVGAASNELSELAAGGSGANGTRTITASSSKSEKPASSSAASKLHRTFNQHCNQVKEIDLVVRFEILIVKMTLLPGISGLQFCRILGNAGQYQTFGDLSLSDPPSFLL</sequence>
<evidence type="ECO:0000313" key="5">
    <source>
        <dbReference type="Proteomes" id="UP000005240"/>
    </source>
</evidence>
<feature type="region of interest" description="Disordered" evidence="1">
    <location>
        <begin position="73"/>
        <end position="102"/>
    </location>
</feature>
<evidence type="ECO:0000256" key="1">
    <source>
        <dbReference type="SAM" id="MobiDB-lite"/>
    </source>
</evidence>
<reference evidence="3" key="1">
    <citation type="submission" date="2009-11" db="EMBL/GenBank/DDBJ databases">
        <authorList>
            <consortium name="The Broad Institute Genome Sequencing Platform"/>
            <person name="Ward D."/>
            <person name="Feldgarden M."/>
            <person name="Earl A."/>
            <person name="Young S.K."/>
            <person name="Zeng Q."/>
            <person name="Koehrsen M."/>
            <person name="Alvarado L."/>
            <person name="Berlin A."/>
            <person name="Bochicchio J."/>
            <person name="Borenstein D."/>
            <person name="Chapman S.B."/>
            <person name="Chen Z."/>
            <person name="Engels R."/>
            <person name="Freedman E."/>
            <person name="Gellesch M."/>
            <person name="Goldberg J."/>
            <person name="Griggs A."/>
            <person name="Gujja S."/>
            <person name="Heilman E."/>
            <person name="Heiman D."/>
            <person name="Hepburn T."/>
            <person name="Howarth C."/>
            <person name="Jen D."/>
            <person name="Larson L."/>
            <person name="Lewis B."/>
            <person name="Mehta T."/>
            <person name="Park D."/>
            <person name="Pearson M."/>
            <person name="Roberts A."/>
            <person name="Saif S."/>
            <person name="Shea T."/>
            <person name="Shenoy N."/>
            <person name="Sisk P."/>
            <person name="Stolte C."/>
            <person name="Sykes S."/>
            <person name="Thomson T."/>
            <person name="Walk T."/>
            <person name="White J."/>
            <person name="Yandava C."/>
            <person name="Izard J."/>
            <person name="Baranova O.V."/>
            <person name="Blanton J.M."/>
            <person name="Tanner A.C."/>
            <person name="Dewhirst F.E."/>
            <person name="Haas B."/>
            <person name="Nusbaum C."/>
            <person name="Birren B."/>
        </authorList>
    </citation>
    <scope>NUCLEOTIDE SEQUENCE [LARGE SCALE GENOMIC DNA]</scope>
    <source>
        <strain evidence="3">1-1 BBBD Race 1</strain>
    </source>
</reference>
<reference evidence="3" key="2">
    <citation type="submission" date="2016-05" db="EMBL/GenBank/DDBJ databases">
        <title>Comparative analysis highlights variable genome content of wheat rusts and divergence of the mating loci.</title>
        <authorList>
            <person name="Cuomo C.A."/>
            <person name="Bakkeren G."/>
            <person name="Szabo L."/>
            <person name="Khalil H."/>
            <person name="Joly D."/>
            <person name="Goldberg J."/>
            <person name="Young S."/>
            <person name="Zeng Q."/>
            <person name="Fellers J."/>
        </authorList>
    </citation>
    <scope>NUCLEOTIDE SEQUENCE [LARGE SCALE GENOMIC DNA]</scope>
    <source>
        <strain evidence="3">1-1 BBBD Race 1</strain>
    </source>
</reference>
<dbReference type="InterPro" id="IPR001772">
    <property type="entry name" value="KA1_dom"/>
</dbReference>
<reference evidence="4 5" key="3">
    <citation type="journal article" date="2017" name="G3 (Bethesda)">
        <title>Comparative analysis highlights variable genome content of wheat rusts and divergence of the mating loci.</title>
        <authorList>
            <person name="Cuomo C.A."/>
            <person name="Bakkeren G."/>
            <person name="Khalil H.B."/>
            <person name="Panwar V."/>
            <person name="Joly D."/>
            <person name="Linning R."/>
            <person name="Sakthikumar S."/>
            <person name="Song X."/>
            <person name="Adiconis X."/>
            <person name="Fan L."/>
            <person name="Goldberg J.M."/>
            <person name="Levin J.Z."/>
            <person name="Young S."/>
            <person name="Zeng Q."/>
            <person name="Anikster Y."/>
            <person name="Bruce M."/>
            <person name="Wang M."/>
            <person name="Yin C."/>
            <person name="McCallum B."/>
            <person name="Szabo L.J."/>
            <person name="Hulbert S."/>
            <person name="Chen X."/>
            <person name="Fellers J.P."/>
        </authorList>
    </citation>
    <scope>NUCLEOTIDE SEQUENCE</scope>
    <source>
        <strain evidence="4">isolate 1-1 / race 1 (BBBD)</strain>
        <strain evidence="5">Isolate 1-1 / race 1 (BBBD)</strain>
    </source>
</reference>
<feature type="domain" description="KA1" evidence="2">
    <location>
        <begin position="115"/>
        <end position="165"/>
    </location>
</feature>
<organism evidence="3">
    <name type="scientific">Puccinia triticina (isolate 1-1 / race 1 (BBBD))</name>
    <name type="common">Brown leaf rust fungus</name>
    <dbReference type="NCBI Taxonomy" id="630390"/>
    <lineage>
        <taxon>Eukaryota</taxon>
        <taxon>Fungi</taxon>
        <taxon>Dikarya</taxon>
        <taxon>Basidiomycota</taxon>
        <taxon>Pucciniomycotina</taxon>
        <taxon>Pucciniomycetes</taxon>
        <taxon>Pucciniales</taxon>
        <taxon>Pucciniaceae</taxon>
        <taxon>Puccinia</taxon>
    </lineage>
</organism>
<dbReference type="Pfam" id="PF02149">
    <property type="entry name" value="KA1"/>
    <property type="match status" value="1"/>
</dbReference>
<name>A0A180H112_PUCT1</name>
<evidence type="ECO:0000313" key="4">
    <source>
        <dbReference type="EnsemblFungi" id="PTTG_25735-t43_1-p1"/>
    </source>
</evidence>
<dbReference type="OrthoDB" id="193931at2759"/>
<dbReference type="AlphaFoldDB" id="A0A180H112"/>
<dbReference type="STRING" id="630390.A0A180H112"/>
<feature type="compositionally biased region" description="Low complexity" evidence="1">
    <location>
        <begin position="87"/>
        <end position="102"/>
    </location>
</feature>
<evidence type="ECO:0000259" key="2">
    <source>
        <dbReference type="PROSITE" id="PS50032"/>
    </source>
</evidence>
<keyword evidence="5" id="KW-1185">Reference proteome</keyword>
<dbReference type="VEuPathDB" id="FungiDB:PTTG_25735"/>
<gene>
    <name evidence="3" type="ORF">PTTG_25735</name>
</gene>
<dbReference type="Proteomes" id="UP000005240">
    <property type="component" value="Unassembled WGS sequence"/>
</dbReference>
<protein>
    <submittedName>
        <fullName evidence="4">KA1 domain-containing protein</fullName>
    </submittedName>
</protein>
<dbReference type="EnsemblFungi" id="PTTG_25735-t43_1">
    <property type="protein sequence ID" value="PTTG_25735-t43_1-p1"/>
    <property type="gene ID" value="PTTG_25735"/>
</dbReference>
<dbReference type="PROSITE" id="PS50032">
    <property type="entry name" value="KA1"/>
    <property type="match status" value="1"/>
</dbReference>